<evidence type="ECO:0000313" key="1">
    <source>
        <dbReference type="EMBL" id="TMQ48113.1"/>
    </source>
</evidence>
<organism evidence="1 3">
    <name type="scientific">Eiseniibacteriota bacterium</name>
    <dbReference type="NCBI Taxonomy" id="2212470"/>
    <lineage>
        <taxon>Bacteria</taxon>
        <taxon>Candidatus Eiseniibacteriota</taxon>
    </lineage>
</organism>
<dbReference type="EMBL" id="VBOR01000088">
    <property type="protein sequence ID" value="TMQ48113.1"/>
    <property type="molecule type" value="Genomic_DNA"/>
</dbReference>
<evidence type="ECO:0000313" key="2">
    <source>
        <dbReference type="EMBL" id="TMQ57449.1"/>
    </source>
</evidence>
<dbReference type="AlphaFoldDB" id="A0A538S9Q8"/>
<comment type="caution">
    <text evidence="1">The sequence shown here is derived from an EMBL/GenBank/DDBJ whole genome shotgun (WGS) entry which is preliminary data.</text>
</comment>
<dbReference type="EMBL" id="VBOV01000168">
    <property type="protein sequence ID" value="TMQ57449.1"/>
    <property type="molecule type" value="Genomic_DNA"/>
</dbReference>
<accession>A0A538S9Q8</accession>
<evidence type="ECO:0000313" key="4">
    <source>
        <dbReference type="Proteomes" id="UP000320913"/>
    </source>
</evidence>
<dbReference type="Proteomes" id="UP000316292">
    <property type="component" value="Unassembled WGS sequence"/>
</dbReference>
<name>A0A538S9Q8_UNCEI</name>
<evidence type="ECO:0000313" key="3">
    <source>
        <dbReference type="Proteomes" id="UP000316292"/>
    </source>
</evidence>
<gene>
    <name evidence="1" type="ORF">E6K71_08195</name>
    <name evidence="2" type="ORF">E6K75_06890</name>
</gene>
<proteinExistence type="predicted"/>
<protein>
    <submittedName>
        <fullName evidence="1">Uncharacterized protein</fullName>
    </submittedName>
</protein>
<reference evidence="3 4" key="1">
    <citation type="journal article" date="2019" name="Nat. Microbiol.">
        <title>Mediterranean grassland soil C-N compound turnover is dependent on rainfall and depth, and is mediated by genomically divergent microorganisms.</title>
        <authorList>
            <person name="Diamond S."/>
            <person name="Andeer P.F."/>
            <person name="Li Z."/>
            <person name="Crits-Christoph A."/>
            <person name="Burstein D."/>
            <person name="Anantharaman K."/>
            <person name="Lane K.R."/>
            <person name="Thomas B.C."/>
            <person name="Pan C."/>
            <person name="Northen T.R."/>
            <person name="Banfield J.F."/>
        </authorList>
    </citation>
    <scope>NUCLEOTIDE SEQUENCE [LARGE SCALE GENOMIC DNA]</scope>
    <source>
        <strain evidence="1">WS_1</strain>
        <strain evidence="2">WS_5</strain>
    </source>
</reference>
<sequence>MIREAHWITSAEELRGLTALAGKSPLMARAVQLEAADPEVEKHTSGVVGVTGSTQSGDRIRITMIPYQFRSDPDHARYFVLNELNGRTRVETFDLLRRRPRAGEEGFLPVNGAANGLWIRPGSTYVQPASGSGHQAPERLNWAKFGLCFSVVGDRVLGAVNAGCSAMGDWPGCRSIGSAVGLAGAAAYCGIMAWS</sequence>
<dbReference type="Proteomes" id="UP000320913">
    <property type="component" value="Unassembled WGS sequence"/>
</dbReference>